<dbReference type="InterPro" id="IPR029510">
    <property type="entry name" value="Ald_DH_CS_GLU"/>
</dbReference>
<accession>A0A1X6N062</accession>
<dbReference type="GO" id="GO:0009450">
    <property type="term" value="P:gamma-aminobutyric acid catabolic process"/>
    <property type="evidence" value="ECO:0007669"/>
    <property type="project" value="TreeGrafter"/>
</dbReference>
<dbReference type="PANTHER" id="PTHR43353:SF6">
    <property type="entry name" value="CYTOPLASMIC ALDEHYDE DEHYDROGENASE (EUROFUNG)"/>
    <property type="match status" value="1"/>
</dbReference>
<dbReference type="RefSeq" id="XP_024338805.1">
    <property type="nucleotide sequence ID" value="XM_024485507.1"/>
</dbReference>
<protein>
    <recommendedName>
        <fullName evidence="4">Aldehyde dehydrogenase domain-containing protein</fullName>
    </recommendedName>
</protein>
<feature type="active site" evidence="2">
    <location>
        <position position="256"/>
    </location>
</feature>
<name>A0A1X6N062_9APHY</name>
<dbReference type="STRING" id="670580.A0A1X6N062"/>
<dbReference type="AlphaFoldDB" id="A0A1X6N062"/>
<evidence type="ECO:0000313" key="6">
    <source>
        <dbReference type="Proteomes" id="UP000194127"/>
    </source>
</evidence>
<sequence length="485" mass="51912">MTDVSFTSLFIDGKQRPANPPVTFDVRNPYSNAVVTKAASASAQDCKDAVEAAARAFTTWETSSYAERRDYFFKAAELVTTDKYFKKFKEAFQEETAGVDTLVYLNVYGTAAFLRNTATFVAQLKGETFPSVVPGGQVLVQRRPQGVILAVAPWNVPLVLTLRAVGIPIVCGNTVVLKTSEVSPRTQFVIAELFEEAGFPAGVLNVIHTSAKDAPARTAELIAHSAVKKINFTGSDRVGRILAQEAGKYLKPCVFELGGKAPAVVLDDADVERAARAITSSSLLHSGQTCMSTQRIIVQRNVAPRFKQVLAETFSKFKSGQGEALSAQYSEAAAESIVAALGEAKAAGATFLVGDGTRKGACVQPHLVTGVEPGTRLWDRETFGPVAVIKEVDTVDEAVELANASEYSLAASVWTQDVNNAIDVSARIRAGHVSVNGPTFHLEQARELGGLSGASGYGNFSVEEFTDQRIIVIHPAKAPEYMLTG</sequence>
<dbReference type="InterPro" id="IPR015590">
    <property type="entry name" value="Aldehyde_DH_dom"/>
</dbReference>
<dbReference type="Gene3D" id="3.40.605.10">
    <property type="entry name" value="Aldehyde Dehydrogenase, Chain A, domain 1"/>
    <property type="match status" value="1"/>
</dbReference>
<dbReference type="OrthoDB" id="310895at2759"/>
<dbReference type="EMBL" id="KZ110597">
    <property type="protein sequence ID" value="OSX62011.1"/>
    <property type="molecule type" value="Genomic_DNA"/>
</dbReference>
<dbReference type="SUPFAM" id="SSF53720">
    <property type="entry name" value="ALDH-like"/>
    <property type="match status" value="1"/>
</dbReference>
<dbReference type="PANTHER" id="PTHR43353">
    <property type="entry name" value="SUCCINATE-SEMIALDEHYDE DEHYDROGENASE, MITOCHONDRIAL"/>
    <property type="match status" value="1"/>
</dbReference>
<dbReference type="Pfam" id="PF00171">
    <property type="entry name" value="Aldedh"/>
    <property type="match status" value="1"/>
</dbReference>
<evidence type="ECO:0000259" key="4">
    <source>
        <dbReference type="Pfam" id="PF00171"/>
    </source>
</evidence>
<comment type="similarity">
    <text evidence="3">Belongs to the aldehyde dehydrogenase family.</text>
</comment>
<keyword evidence="1 3" id="KW-0560">Oxidoreductase</keyword>
<gene>
    <name evidence="5" type="ORF">POSPLADRAFT_1143010</name>
</gene>
<evidence type="ECO:0000313" key="5">
    <source>
        <dbReference type="EMBL" id="OSX62011.1"/>
    </source>
</evidence>
<proteinExistence type="inferred from homology"/>
<dbReference type="InterPro" id="IPR016163">
    <property type="entry name" value="Ald_DH_C"/>
</dbReference>
<feature type="domain" description="Aldehyde dehydrogenase" evidence="4">
    <location>
        <begin position="23"/>
        <end position="466"/>
    </location>
</feature>
<evidence type="ECO:0000256" key="2">
    <source>
        <dbReference type="PROSITE-ProRule" id="PRU10007"/>
    </source>
</evidence>
<dbReference type="GeneID" id="36330456"/>
<dbReference type="GO" id="GO:0004777">
    <property type="term" value="F:succinate-semialdehyde dehydrogenase (NAD+) activity"/>
    <property type="evidence" value="ECO:0007669"/>
    <property type="project" value="TreeGrafter"/>
</dbReference>
<dbReference type="InterPro" id="IPR050740">
    <property type="entry name" value="Aldehyde_DH_Superfamily"/>
</dbReference>
<evidence type="ECO:0000256" key="1">
    <source>
        <dbReference type="ARBA" id="ARBA00023002"/>
    </source>
</evidence>
<keyword evidence="6" id="KW-1185">Reference proteome</keyword>
<reference evidence="5 6" key="1">
    <citation type="submission" date="2017-04" db="EMBL/GenBank/DDBJ databases">
        <title>Genome Sequence of the Model Brown-Rot Fungus Postia placenta SB12.</title>
        <authorList>
            <consortium name="DOE Joint Genome Institute"/>
            <person name="Gaskell J."/>
            <person name="Kersten P."/>
            <person name="Larrondo L.F."/>
            <person name="Canessa P."/>
            <person name="Martinez D."/>
            <person name="Hibbett D."/>
            <person name="Schmoll M."/>
            <person name="Kubicek C.P."/>
            <person name="Martinez A.T."/>
            <person name="Yadav J."/>
            <person name="Master E."/>
            <person name="Magnuson J.K."/>
            <person name="James T."/>
            <person name="Yaver D."/>
            <person name="Berka R."/>
            <person name="Labutti K."/>
            <person name="Lipzen A."/>
            <person name="Aerts A."/>
            <person name="Barry K."/>
            <person name="Henrissat B."/>
            <person name="Blanchette R."/>
            <person name="Grigoriev I."/>
            <person name="Cullen D."/>
        </authorList>
    </citation>
    <scope>NUCLEOTIDE SEQUENCE [LARGE SCALE GENOMIC DNA]</scope>
    <source>
        <strain evidence="5 6">MAD-698-R-SB12</strain>
    </source>
</reference>
<evidence type="ECO:0000256" key="3">
    <source>
        <dbReference type="RuleBase" id="RU003345"/>
    </source>
</evidence>
<dbReference type="InterPro" id="IPR016161">
    <property type="entry name" value="Ald_DH/histidinol_DH"/>
</dbReference>
<organism evidence="5 6">
    <name type="scientific">Postia placenta MAD-698-R-SB12</name>
    <dbReference type="NCBI Taxonomy" id="670580"/>
    <lineage>
        <taxon>Eukaryota</taxon>
        <taxon>Fungi</taxon>
        <taxon>Dikarya</taxon>
        <taxon>Basidiomycota</taxon>
        <taxon>Agaricomycotina</taxon>
        <taxon>Agaricomycetes</taxon>
        <taxon>Polyporales</taxon>
        <taxon>Adustoporiaceae</taxon>
        <taxon>Rhodonia</taxon>
    </lineage>
</organism>
<dbReference type="InterPro" id="IPR016162">
    <property type="entry name" value="Ald_DH_N"/>
</dbReference>
<dbReference type="Proteomes" id="UP000194127">
    <property type="component" value="Unassembled WGS sequence"/>
</dbReference>
<dbReference type="PROSITE" id="PS00687">
    <property type="entry name" value="ALDEHYDE_DEHYDR_GLU"/>
    <property type="match status" value="1"/>
</dbReference>
<dbReference type="Gene3D" id="3.40.309.10">
    <property type="entry name" value="Aldehyde Dehydrogenase, Chain A, domain 2"/>
    <property type="match status" value="1"/>
</dbReference>